<reference evidence="2" key="1">
    <citation type="submission" date="2018-05" db="EMBL/GenBank/DDBJ databases">
        <authorList>
            <person name="Lanie J.A."/>
            <person name="Ng W.-L."/>
            <person name="Kazmierczak K.M."/>
            <person name="Andrzejewski T.M."/>
            <person name="Davidsen T.M."/>
            <person name="Wayne K.J."/>
            <person name="Tettelin H."/>
            <person name="Glass J.I."/>
            <person name="Rusch D."/>
            <person name="Podicherti R."/>
            <person name="Tsui H.-C.T."/>
            <person name="Winkler M.E."/>
        </authorList>
    </citation>
    <scope>NUCLEOTIDE SEQUENCE</scope>
</reference>
<protein>
    <submittedName>
        <fullName evidence="2">Uncharacterized protein</fullName>
    </submittedName>
</protein>
<dbReference type="AlphaFoldDB" id="A0A382UEQ4"/>
<feature type="compositionally biased region" description="Basic and acidic residues" evidence="1">
    <location>
        <begin position="7"/>
        <end position="20"/>
    </location>
</feature>
<sequence length="253" mass="27297">QNPFRQKASELIKTTSDKMDPNLRMQTREKRDVENLKQYFQVYDKNRDIREASVFGGGNVFETERYSEGADEERQARDVRNMNAAAQFFSPYQASNIDETRMVNNMANSLNTNRNFAGGQFNVDQQAIERAKEVNQNAMMMGSILKGLGMAAGLGSIVNSMGTTAATEAAKKAATQQAVQQAAQQSMGTTAARFGLEAATPAITSSAPTWASAAGAGTAAGANAFSFRPNIPGYSNVTGMGMPANANPFFYQP</sequence>
<gene>
    <name evidence="2" type="ORF">METZ01_LOCUS385600</name>
</gene>
<evidence type="ECO:0000256" key="1">
    <source>
        <dbReference type="SAM" id="MobiDB-lite"/>
    </source>
</evidence>
<proteinExistence type="predicted"/>
<organism evidence="2">
    <name type="scientific">marine metagenome</name>
    <dbReference type="NCBI Taxonomy" id="408172"/>
    <lineage>
        <taxon>unclassified sequences</taxon>
        <taxon>metagenomes</taxon>
        <taxon>ecological metagenomes</taxon>
    </lineage>
</organism>
<dbReference type="EMBL" id="UINC01143686">
    <property type="protein sequence ID" value="SVD32746.1"/>
    <property type="molecule type" value="Genomic_DNA"/>
</dbReference>
<feature type="region of interest" description="Disordered" evidence="1">
    <location>
        <begin position="1"/>
        <end position="20"/>
    </location>
</feature>
<feature type="non-terminal residue" evidence="2">
    <location>
        <position position="1"/>
    </location>
</feature>
<name>A0A382UEQ4_9ZZZZ</name>
<accession>A0A382UEQ4</accession>
<evidence type="ECO:0000313" key="2">
    <source>
        <dbReference type="EMBL" id="SVD32746.1"/>
    </source>
</evidence>